<proteinExistence type="predicted"/>
<reference evidence="1 2" key="1">
    <citation type="journal article" date="2019" name="Nat. Ecol. Evol.">
        <title>Megaphylogeny resolves global patterns of mushroom evolution.</title>
        <authorList>
            <person name="Varga T."/>
            <person name="Krizsan K."/>
            <person name="Foldi C."/>
            <person name="Dima B."/>
            <person name="Sanchez-Garcia M."/>
            <person name="Sanchez-Ramirez S."/>
            <person name="Szollosi G.J."/>
            <person name="Szarkandi J.G."/>
            <person name="Papp V."/>
            <person name="Albert L."/>
            <person name="Andreopoulos W."/>
            <person name="Angelini C."/>
            <person name="Antonin V."/>
            <person name="Barry K.W."/>
            <person name="Bougher N.L."/>
            <person name="Buchanan P."/>
            <person name="Buyck B."/>
            <person name="Bense V."/>
            <person name="Catcheside P."/>
            <person name="Chovatia M."/>
            <person name="Cooper J."/>
            <person name="Damon W."/>
            <person name="Desjardin D."/>
            <person name="Finy P."/>
            <person name="Geml J."/>
            <person name="Haridas S."/>
            <person name="Hughes K."/>
            <person name="Justo A."/>
            <person name="Karasinski D."/>
            <person name="Kautmanova I."/>
            <person name="Kiss B."/>
            <person name="Kocsube S."/>
            <person name="Kotiranta H."/>
            <person name="LaButti K.M."/>
            <person name="Lechner B.E."/>
            <person name="Liimatainen K."/>
            <person name="Lipzen A."/>
            <person name="Lukacs Z."/>
            <person name="Mihaltcheva S."/>
            <person name="Morgado L.N."/>
            <person name="Niskanen T."/>
            <person name="Noordeloos M.E."/>
            <person name="Ohm R.A."/>
            <person name="Ortiz-Santana B."/>
            <person name="Ovrebo C."/>
            <person name="Racz N."/>
            <person name="Riley R."/>
            <person name="Savchenko A."/>
            <person name="Shiryaev A."/>
            <person name="Soop K."/>
            <person name="Spirin V."/>
            <person name="Szebenyi C."/>
            <person name="Tomsovsky M."/>
            <person name="Tulloss R.E."/>
            <person name="Uehling J."/>
            <person name="Grigoriev I.V."/>
            <person name="Vagvolgyi C."/>
            <person name="Papp T."/>
            <person name="Martin F.M."/>
            <person name="Miettinen O."/>
            <person name="Hibbett D.S."/>
            <person name="Nagy L.G."/>
        </authorList>
    </citation>
    <scope>NUCLEOTIDE SEQUENCE [LARGE SCALE GENOMIC DNA]</scope>
    <source>
        <strain evidence="1 2">CBS 166.37</strain>
    </source>
</reference>
<accession>A0A5C3M608</accession>
<gene>
    <name evidence="1" type="ORF">BDQ12DRAFT_680143</name>
</gene>
<organism evidence="1 2">
    <name type="scientific">Crucibulum laeve</name>
    <dbReference type="NCBI Taxonomy" id="68775"/>
    <lineage>
        <taxon>Eukaryota</taxon>
        <taxon>Fungi</taxon>
        <taxon>Dikarya</taxon>
        <taxon>Basidiomycota</taxon>
        <taxon>Agaricomycotina</taxon>
        <taxon>Agaricomycetes</taxon>
        <taxon>Agaricomycetidae</taxon>
        <taxon>Agaricales</taxon>
        <taxon>Agaricineae</taxon>
        <taxon>Nidulariaceae</taxon>
        <taxon>Crucibulum</taxon>
    </lineage>
</organism>
<dbReference type="AlphaFoldDB" id="A0A5C3M608"/>
<evidence type="ECO:0000313" key="1">
    <source>
        <dbReference type="EMBL" id="TFK40849.1"/>
    </source>
</evidence>
<protein>
    <submittedName>
        <fullName evidence="1">Uncharacterized protein</fullName>
    </submittedName>
</protein>
<evidence type="ECO:0000313" key="2">
    <source>
        <dbReference type="Proteomes" id="UP000308652"/>
    </source>
</evidence>
<sequence length="78" mass="9157">MYRIQHFYAESFLQFINDLMSKHKFTYMTQINLGQYSERFKEPNGSHALSIDSSTANALYNLLDCAINNVDERSRRCV</sequence>
<keyword evidence="2" id="KW-1185">Reference proteome</keyword>
<dbReference type="Proteomes" id="UP000308652">
    <property type="component" value="Unassembled WGS sequence"/>
</dbReference>
<name>A0A5C3M608_9AGAR</name>
<dbReference type="EMBL" id="ML213596">
    <property type="protein sequence ID" value="TFK40849.1"/>
    <property type="molecule type" value="Genomic_DNA"/>
</dbReference>